<dbReference type="Proteomes" id="UP001327560">
    <property type="component" value="Chromosome 3"/>
</dbReference>
<dbReference type="SUPFAM" id="SSF140996">
    <property type="entry name" value="Hermes dimerisation domain"/>
    <property type="match status" value="1"/>
</dbReference>
<reference evidence="1 2" key="1">
    <citation type="submission" date="2023-10" db="EMBL/GenBank/DDBJ databases">
        <title>Chromosome-scale genome assembly provides insights into flower coloration mechanisms of Canna indica.</title>
        <authorList>
            <person name="Li C."/>
        </authorList>
    </citation>
    <scope>NUCLEOTIDE SEQUENCE [LARGE SCALE GENOMIC DNA]</scope>
    <source>
        <tissue evidence="1">Flower</tissue>
    </source>
</reference>
<gene>
    <name evidence="1" type="ORF">Cni_G08923</name>
</gene>
<dbReference type="AlphaFoldDB" id="A0AAQ3Q951"/>
<accession>A0AAQ3Q951</accession>
<dbReference type="EMBL" id="CP136892">
    <property type="protein sequence ID" value="WOL00210.1"/>
    <property type="molecule type" value="Genomic_DNA"/>
</dbReference>
<organism evidence="1 2">
    <name type="scientific">Canna indica</name>
    <name type="common">Indian-shot</name>
    <dbReference type="NCBI Taxonomy" id="4628"/>
    <lineage>
        <taxon>Eukaryota</taxon>
        <taxon>Viridiplantae</taxon>
        <taxon>Streptophyta</taxon>
        <taxon>Embryophyta</taxon>
        <taxon>Tracheophyta</taxon>
        <taxon>Spermatophyta</taxon>
        <taxon>Magnoliopsida</taxon>
        <taxon>Liliopsida</taxon>
        <taxon>Zingiberales</taxon>
        <taxon>Cannaceae</taxon>
        <taxon>Canna</taxon>
    </lineage>
</organism>
<dbReference type="PANTHER" id="PTHR46481">
    <property type="entry name" value="ZINC FINGER BED DOMAIN-CONTAINING PROTEIN 4"/>
    <property type="match status" value="1"/>
</dbReference>
<keyword evidence="2" id="KW-1185">Reference proteome</keyword>
<evidence type="ECO:0000313" key="1">
    <source>
        <dbReference type="EMBL" id="WOL00210.1"/>
    </source>
</evidence>
<protein>
    <submittedName>
        <fullName evidence="1">Zinc finger BED domain-containing protein RICESLEEPER 2-like</fullName>
    </submittedName>
</protein>
<dbReference type="InterPro" id="IPR052035">
    <property type="entry name" value="ZnF_BED_domain_contain"/>
</dbReference>
<name>A0AAQ3Q951_9LILI</name>
<proteinExistence type="predicted"/>
<sequence length="199" mass="23452">MIVKDEYPFSCVDGEGFRDFCATGMPRFQIPSRQTVSRDCYELYVAERLNLKKLLQLECQPRLQRFKTCVEKEKIESKALLRLDVPTRWNSTYQTLEVALRFERAFERCHEEDPCFERDLLEGDGRGRPIDFDWVILKGLVQMLQIFYRVTLTVSGTISTTSNVYLHDISEIAALLNEWVFDRSLCPEFREMVVKMKEK</sequence>
<dbReference type="PANTHER" id="PTHR46481:SF7">
    <property type="entry name" value="ZINC FINGER BED DOMAIN-CONTAINING PROTEIN RICESLEEPER 2-LIKE"/>
    <property type="match status" value="1"/>
</dbReference>
<dbReference type="InterPro" id="IPR012337">
    <property type="entry name" value="RNaseH-like_sf"/>
</dbReference>
<dbReference type="SUPFAM" id="SSF53098">
    <property type="entry name" value="Ribonuclease H-like"/>
    <property type="match status" value="1"/>
</dbReference>
<evidence type="ECO:0000313" key="2">
    <source>
        <dbReference type="Proteomes" id="UP001327560"/>
    </source>
</evidence>